<dbReference type="AlphaFoldDB" id="A0A9N9JVN3"/>
<reference evidence="2" key="1">
    <citation type="submission" date="2021-06" db="EMBL/GenBank/DDBJ databases">
        <authorList>
            <person name="Kallberg Y."/>
            <person name="Tangrot J."/>
            <person name="Rosling A."/>
        </authorList>
    </citation>
    <scope>NUCLEOTIDE SEQUENCE</scope>
    <source>
        <strain evidence="2">FL966</strain>
    </source>
</reference>
<keyword evidence="3" id="KW-1185">Reference proteome</keyword>
<organism evidence="2 3">
    <name type="scientific">Cetraspora pellucida</name>
    <dbReference type="NCBI Taxonomy" id="1433469"/>
    <lineage>
        <taxon>Eukaryota</taxon>
        <taxon>Fungi</taxon>
        <taxon>Fungi incertae sedis</taxon>
        <taxon>Mucoromycota</taxon>
        <taxon>Glomeromycotina</taxon>
        <taxon>Glomeromycetes</taxon>
        <taxon>Diversisporales</taxon>
        <taxon>Gigasporaceae</taxon>
        <taxon>Cetraspora</taxon>
    </lineage>
</organism>
<protein>
    <submittedName>
        <fullName evidence="2">16606_t:CDS:1</fullName>
    </submittedName>
</protein>
<comment type="caution">
    <text evidence="2">The sequence shown here is derived from an EMBL/GenBank/DDBJ whole genome shotgun (WGS) entry which is preliminary data.</text>
</comment>
<feature type="compositionally biased region" description="Low complexity" evidence="1">
    <location>
        <begin position="102"/>
        <end position="116"/>
    </location>
</feature>
<evidence type="ECO:0000313" key="2">
    <source>
        <dbReference type="EMBL" id="CAG8797929.1"/>
    </source>
</evidence>
<evidence type="ECO:0000256" key="1">
    <source>
        <dbReference type="SAM" id="MobiDB-lite"/>
    </source>
</evidence>
<evidence type="ECO:0000313" key="3">
    <source>
        <dbReference type="Proteomes" id="UP000789759"/>
    </source>
</evidence>
<sequence>ESWTGNKQKEHNTYTKSLGTIIATGSSEQQLTAPSALNGFTRGVESDRNAKEYETVLKNLDMAFTVEHTLEHNDYVNEVGQQRRQAMKHASEHNQEEESIDSNKSNKSNYYSLRKK</sequence>
<dbReference type="OrthoDB" id="2440606at2759"/>
<dbReference type="EMBL" id="CAJVQA010029861">
    <property type="protein sequence ID" value="CAG8797929.1"/>
    <property type="molecule type" value="Genomic_DNA"/>
</dbReference>
<proteinExistence type="predicted"/>
<accession>A0A9N9JVN3</accession>
<name>A0A9N9JVN3_9GLOM</name>
<gene>
    <name evidence="2" type="ORF">CPELLU_LOCUS17479</name>
</gene>
<feature type="region of interest" description="Disordered" evidence="1">
    <location>
        <begin position="80"/>
        <end position="116"/>
    </location>
</feature>
<dbReference type="Proteomes" id="UP000789759">
    <property type="component" value="Unassembled WGS sequence"/>
</dbReference>
<feature type="non-terminal residue" evidence="2">
    <location>
        <position position="1"/>
    </location>
</feature>